<proteinExistence type="inferred from homology"/>
<reference evidence="12 13" key="1">
    <citation type="submission" date="2019-01" db="EMBL/GenBank/DDBJ databases">
        <title>Chengkuizengella sp. nov., isolated from deep-sea sediment of East Pacific Ocean.</title>
        <authorList>
            <person name="Yang J."/>
            <person name="Lai Q."/>
            <person name="Shao Z."/>
        </authorList>
    </citation>
    <scope>NUCLEOTIDE SEQUENCE [LARGE SCALE GENOMIC DNA]</scope>
    <source>
        <strain evidence="12 13">YPA3-1-1</strain>
    </source>
</reference>
<dbReference type="RefSeq" id="WP_160645192.1">
    <property type="nucleotide sequence ID" value="NZ_SIJB01000013.1"/>
</dbReference>
<evidence type="ECO:0000256" key="7">
    <source>
        <dbReference type="ARBA" id="ARBA00023316"/>
    </source>
</evidence>
<dbReference type="Gene3D" id="1.10.101.10">
    <property type="entry name" value="PGBD-like superfamily/PGBD"/>
    <property type="match status" value="1"/>
</dbReference>
<dbReference type="Gene3D" id="1.10.10.2520">
    <property type="entry name" value="Cell wall hydrolase SleB, domain 1"/>
    <property type="match status" value="1"/>
</dbReference>
<evidence type="ECO:0000256" key="6">
    <source>
        <dbReference type="ARBA" id="ARBA00022969"/>
    </source>
</evidence>
<evidence type="ECO:0000259" key="11">
    <source>
        <dbReference type="Pfam" id="PF07486"/>
    </source>
</evidence>
<evidence type="ECO:0000256" key="4">
    <source>
        <dbReference type="ARBA" id="ARBA00022729"/>
    </source>
</evidence>
<evidence type="ECO:0000256" key="9">
    <source>
        <dbReference type="SAM" id="SignalP"/>
    </source>
</evidence>
<keyword evidence="5" id="KW-0378">Hydrolase</keyword>
<feature type="domain" description="Cell wall hydrolase SleB" evidence="11">
    <location>
        <begin position="135"/>
        <end position="233"/>
    </location>
</feature>
<evidence type="ECO:0000256" key="5">
    <source>
        <dbReference type="ARBA" id="ARBA00022801"/>
    </source>
</evidence>
<sequence>MNNILKISFLAFLSFSLLFSPLMSTQSHAFTEQIMDVGAKGQDVIDLQKRLKYIGFYAGEIDGIYGSQTKEAVRNFQAKFGLEHVDGVAGEKTKDMLLKASKDLYLLPAASNLNKEFSAQDIQYMAQAVYGEARGESYEGKVAVAAVILNRVEHPDFPNTVNGVIFESRAFTAVADGQIWLEPDAEAYKAVYDAINGWDPTYESIYYFNPDTATSEWIWSRPQITKIDNHIFAY</sequence>
<dbReference type="GO" id="GO:0030435">
    <property type="term" value="P:sporulation resulting in formation of a cellular spore"/>
    <property type="evidence" value="ECO:0007669"/>
    <property type="project" value="UniProtKB-KW"/>
</dbReference>
<evidence type="ECO:0000313" key="13">
    <source>
        <dbReference type="Proteomes" id="UP000448943"/>
    </source>
</evidence>
<dbReference type="EMBL" id="SIJB01000013">
    <property type="protein sequence ID" value="NBI28403.1"/>
    <property type="molecule type" value="Genomic_DNA"/>
</dbReference>
<dbReference type="GO" id="GO:0016787">
    <property type="term" value="F:hydrolase activity"/>
    <property type="evidence" value="ECO:0007669"/>
    <property type="project" value="UniProtKB-KW"/>
</dbReference>
<dbReference type="Pfam" id="PF01471">
    <property type="entry name" value="PG_binding_1"/>
    <property type="match status" value="1"/>
</dbReference>
<dbReference type="InterPro" id="IPR014224">
    <property type="entry name" value="Spore_cortex_SleB"/>
</dbReference>
<evidence type="ECO:0000256" key="3">
    <source>
        <dbReference type="ARBA" id="ARBA00022544"/>
    </source>
</evidence>
<dbReference type="Pfam" id="PF07486">
    <property type="entry name" value="Hydrolase_2"/>
    <property type="match status" value="1"/>
</dbReference>
<protein>
    <recommendedName>
        <fullName evidence="2 8">Spore cortex-lytic enzyme</fullName>
    </recommendedName>
</protein>
<feature type="chain" id="PRO_5027004255" description="Spore cortex-lytic enzyme" evidence="9">
    <location>
        <begin position="30"/>
        <end position="234"/>
    </location>
</feature>
<accession>A0A6N9Q0X0</accession>
<evidence type="ECO:0000256" key="2">
    <source>
        <dbReference type="ARBA" id="ARBA00018364"/>
    </source>
</evidence>
<dbReference type="InterPro" id="IPR042047">
    <property type="entry name" value="SleB_dom1"/>
</dbReference>
<dbReference type="AlphaFoldDB" id="A0A6N9Q0X0"/>
<dbReference type="GO" id="GO:0071555">
    <property type="term" value="P:cell wall organization"/>
    <property type="evidence" value="ECO:0007669"/>
    <property type="project" value="UniProtKB-KW"/>
</dbReference>
<dbReference type="InterPro" id="IPR036365">
    <property type="entry name" value="PGBD-like_sf"/>
</dbReference>
<dbReference type="SUPFAM" id="SSF47090">
    <property type="entry name" value="PGBD-like"/>
    <property type="match status" value="1"/>
</dbReference>
<name>A0A6N9Q0X0_9BACL</name>
<dbReference type="OrthoDB" id="9785345at2"/>
<dbReference type="FunFam" id="1.10.10.2520:FF:000001">
    <property type="entry name" value="Spore cortex-lytic enzyme"/>
    <property type="match status" value="1"/>
</dbReference>
<keyword evidence="4 9" id="KW-0732">Signal</keyword>
<keyword evidence="6" id="KW-0749">Sporulation</keyword>
<evidence type="ECO:0000256" key="8">
    <source>
        <dbReference type="NCBIfam" id="TIGR02869"/>
    </source>
</evidence>
<organism evidence="12 13">
    <name type="scientific">Chengkuizengella marina</name>
    <dbReference type="NCBI Taxonomy" id="2507566"/>
    <lineage>
        <taxon>Bacteria</taxon>
        <taxon>Bacillati</taxon>
        <taxon>Bacillota</taxon>
        <taxon>Bacilli</taxon>
        <taxon>Bacillales</taxon>
        <taxon>Paenibacillaceae</taxon>
        <taxon>Chengkuizengella</taxon>
    </lineage>
</organism>
<evidence type="ECO:0000259" key="10">
    <source>
        <dbReference type="Pfam" id="PF01471"/>
    </source>
</evidence>
<keyword evidence="13" id="KW-1185">Reference proteome</keyword>
<dbReference type="Gene3D" id="6.20.240.60">
    <property type="match status" value="1"/>
</dbReference>
<evidence type="ECO:0000256" key="1">
    <source>
        <dbReference type="ARBA" id="ARBA00007010"/>
    </source>
</evidence>
<keyword evidence="3" id="KW-0309">Germination</keyword>
<dbReference type="InterPro" id="IPR002477">
    <property type="entry name" value="Peptidoglycan-bd-like"/>
</dbReference>
<feature type="signal peptide" evidence="9">
    <location>
        <begin position="1"/>
        <end position="29"/>
    </location>
</feature>
<dbReference type="InterPro" id="IPR036366">
    <property type="entry name" value="PGBDSf"/>
</dbReference>
<comment type="caution">
    <text evidence="12">The sequence shown here is derived from an EMBL/GenBank/DDBJ whole genome shotgun (WGS) entry which is preliminary data.</text>
</comment>
<gene>
    <name evidence="12" type="primary">sleB</name>
    <name evidence="12" type="ORF">ERL59_05485</name>
</gene>
<dbReference type="NCBIfam" id="TIGR02869">
    <property type="entry name" value="spore_SleB"/>
    <property type="match status" value="1"/>
</dbReference>
<feature type="domain" description="Peptidoglycan binding-like" evidence="10">
    <location>
        <begin position="41"/>
        <end position="97"/>
    </location>
</feature>
<dbReference type="Proteomes" id="UP000448943">
    <property type="component" value="Unassembled WGS sequence"/>
</dbReference>
<keyword evidence="7" id="KW-0961">Cell wall biogenesis/degradation</keyword>
<dbReference type="GO" id="GO:0009847">
    <property type="term" value="P:spore germination"/>
    <property type="evidence" value="ECO:0007669"/>
    <property type="project" value="UniProtKB-UniRule"/>
</dbReference>
<comment type="similarity">
    <text evidence="1">Belongs to the SleB family.</text>
</comment>
<dbReference type="InterPro" id="IPR011105">
    <property type="entry name" value="Cell_wall_hydrolase_SleB"/>
</dbReference>
<evidence type="ECO:0000313" key="12">
    <source>
        <dbReference type="EMBL" id="NBI28403.1"/>
    </source>
</evidence>